<reference evidence="5" key="1">
    <citation type="journal article" date="2017" name="Biotechnol. Biofuels">
        <title>Evaluation of environmental bacterial communities as a factor affecting the growth of duckweed Lemna minor.</title>
        <authorList>
            <person name="Ishizawa H."/>
            <person name="Kuroda M."/>
            <person name="Morikawa M."/>
            <person name="Ike M."/>
        </authorList>
    </citation>
    <scope>NUCLEOTIDE SEQUENCE [LARGE SCALE GENOMIC DNA]</scope>
    <source>
        <strain evidence="5">M6</strain>
    </source>
</reference>
<evidence type="ECO:0000256" key="1">
    <source>
        <dbReference type="ARBA" id="ARBA00023125"/>
    </source>
</evidence>
<dbReference type="Pfam" id="PF00440">
    <property type="entry name" value="TetR_N"/>
    <property type="match status" value="1"/>
</dbReference>
<dbReference type="Proteomes" id="UP000278756">
    <property type="component" value="Chromosome 1"/>
</dbReference>
<feature type="DNA-binding region" description="H-T-H motif" evidence="2">
    <location>
        <begin position="53"/>
        <end position="72"/>
    </location>
</feature>
<organism evidence="4 5">
    <name type="scientific">Asticcacaulis excentricus</name>
    <dbReference type="NCBI Taxonomy" id="78587"/>
    <lineage>
        <taxon>Bacteria</taxon>
        <taxon>Pseudomonadati</taxon>
        <taxon>Pseudomonadota</taxon>
        <taxon>Alphaproteobacteria</taxon>
        <taxon>Caulobacterales</taxon>
        <taxon>Caulobacteraceae</taxon>
        <taxon>Asticcacaulis</taxon>
    </lineage>
</organism>
<dbReference type="InterPro" id="IPR009057">
    <property type="entry name" value="Homeodomain-like_sf"/>
</dbReference>
<proteinExistence type="predicted"/>
<protein>
    <submittedName>
        <fullName evidence="4">Transcriptional regulator, TetR family</fullName>
    </submittedName>
</protein>
<sequence length="226" mass="25044">MNMYQAYELKDKLTQEETALPLGARARSKELNRLKILASAKALFRERGYEAATLRDIAREAGLSTGAVFANFADKNEIFVKVVEEETARVITAAIDAHDTTRPLADRLHRQLMAAYEAAEGNVRLILSAFVMNWSGQTSDTEANAGLADIASLTDMTRQVILETLRHAQSENELPAKADIEHGAEIIEDLTFSNLRRAHRDGQAFVSMGERLRFQIELIVSGLKAA</sequence>
<dbReference type="GO" id="GO:0000976">
    <property type="term" value="F:transcription cis-regulatory region binding"/>
    <property type="evidence" value="ECO:0007669"/>
    <property type="project" value="TreeGrafter"/>
</dbReference>
<evidence type="ECO:0000259" key="3">
    <source>
        <dbReference type="PROSITE" id="PS50977"/>
    </source>
</evidence>
<keyword evidence="1 2" id="KW-0238">DNA-binding</keyword>
<dbReference type="Gene3D" id="1.10.357.10">
    <property type="entry name" value="Tetracycline Repressor, domain 2"/>
    <property type="match status" value="1"/>
</dbReference>
<accession>A0A3G9G2N9</accession>
<evidence type="ECO:0000313" key="5">
    <source>
        <dbReference type="Proteomes" id="UP000278756"/>
    </source>
</evidence>
<dbReference type="EMBL" id="AP018827">
    <property type="protein sequence ID" value="BBF80916.1"/>
    <property type="molecule type" value="Genomic_DNA"/>
</dbReference>
<reference evidence="5" key="2">
    <citation type="journal article" date="2017" name="Plant Physiol. Biochem.">
        <title>Differential oxidative and antioxidative response of duckweed Lemna minor toward plant growth promoting/inhibiting bacteria.</title>
        <authorList>
            <person name="Ishizawa H."/>
            <person name="Kuroda M."/>
            <person name="Morikawa M."/>
            <person name="Ike M."/>
        </authorList>
    </citation>
    <scope>NUCLEOTIDE SEQUENCE [LARGE SCALE GENOMIC DNA]</scope>
    <source>
        <strain evidence="5">M6</strain>
    </source>
</reference>
<evidence type="ECO:0000313" key="4">
    <source>
        <dbReference type="EMBL" id="BBF80916.1"/>
    </source>
</evidence>
<dbReference type="PANTHER" id="PTHR30055">
    <property type="entry name" value="HTH-TYPE TRANSCRIPTIONAL REGULATOR RUTR"/>
    <property type="match status" value="1"/>
</dbReference>
<dbReference type="InterPro" id="IPR050109">
    <property type="entry name" value="HTH-type_TetR-like_transc_reg"/>
</dbReference>
<dbReference type="InterPro" id="IPR001647">
    <property type="entry name" value="HTH_TetR"/>
</dbReference>
<dbReference type="PANTHER" id="PTHR30055:SF226">
    <property type="entry name" value="HTH-TYPE TRANSCRIPTIONAL REGULATOR PKSA"/>
    <property type="match status" value="1"/>
</dbReference>
<evidence type="ECO:0000256" key="2">
    <source>
        <dbReference type="PROSITE-ProRule" id="PRU00335"/>
    </source>
</evidence>
<name>A0A3G9G2N9_9CAUL</name>
<gene>
    <name evidence="4" type="ORF">EM6_1510</name>
</gene>
<dbReference type="PRINTS" id="PR00455">
    <property type="entry name" value="HTHTETR"/>
</dbReference>
<feature type="domain" description="HTH tetR-type" evidence="3">
    <location>
        <begin position="30"/>
        <end position="90"/>
    </location>
</feature>
<dbReference type="OrthoDB" id="9816431at2"/>
<dbReference type="GO" id="GO:0003700">
    <property type="term" value="F:DNA-binding transcription factor activity"/>
    <property type="evidence" value="ECO:0007669"/>
    <property type="project" value="TreeGrafter"/>
</dbReference>
<dbReference type="PROSITE" id="PS50977">
    <property type="entry name" value="HTH_TETR_2"/>
    <property type="match status" value="1"/>
</dbReference>
<dbReference type="AlphaFoldDB" id="A0A3G9G2N9"/>
<dbReference type="SUPFAM" id="SSF46689">
    <property type="entry name" value="Homeodomain-like"/>
    <property type="match status" value="1"/>
</dbReference>